<protein>
    <recommendedName>
        <fullName evidence="3">Peptidase U49-like protein</fullName>
    </recommendedName>
</protein>
<name>A0ABU1G004_9GAMM</name>
<proteinExistence type="predicted"/>
<dbReference type="Proteomes" id="UP001264519">
    <property type="component" value="Unassembled WGS sequence"/>
</dbReference>
<dbReference type="RefSeq" id="WP_309651858.1">
    <property type="nucleotide sequence ID" value="NZ_JARWAK010000003.1"/>
</dbReference>
<keyword evidence="2" id="KW-1185">Reference proteome</keyword>
<dbReference type="EMBL" id="JARWAK010000003">
    <property type="protein sequence ID" value="MDR5866257.1"/>
    <property type="molecule type" value="Genomic_DNA"/>
</dbReference>
<evidence type="ECO:0000313" key="1">
    <source>
        <dbReference type="EMBL" id="MDR5866257.1"/>
    </source>
</evidence>
<accession>A0ABU1G004</accession>
<reference evidence="1 2" key="1">
    <citation type="submission" date="2023-04" db="EMBL/GenBank/DDBJ databases">
        <title>A long-awaited taxogenomic arrangement of the family Halomonadaceae.</title>
        <authorList>
            <person name="De La Haba R."/>
            <person name="Chuvochina M."/>
            <person name="Wittouck S."/>
            <person name="Arahal D.R."/>
            <person name="Sanchez-Porro C."/>
            <person name="Hugenholtz P."/>
            <person name="Ventosa A."/>
        </authorList>
    </citation>
    <scope>NUCLEOTIDE SEQUENCE [LARGE SCALE GENOMIC DNA]</scope>
    <source>
        <strain evidence="1 2">DSM 23530</strain>
    </source>
</reference>
<sequence>MKSKKNPIIYIGGPGYSYEHFEPMIESVNTHFQEILSSLHFENQEGVRTNIDLSLDVFNPEKIRAYACPVDTKNGFYKIEMTAGLSYHIWLASRIFESSFNFFPWLKELKIIDKEKRKSGRRKLLADFSYYTCSYAIILHEISHIVLGHTDYLEEVTGYGELHEFGESGSAISEDDFEIRHAFEAEADRQSIEFLMVFLDEALGPDGLGRHIRFPNRLAVYEFLVYSLTSLSTLLQQLTGGARSVHPMPNERQYIFHSSITSYLQRTNLVSAEKISDRMPFWAMQAGEKLGLRDSSDALKAIEVAFSLSRVDDVLKNIDIKRFQHIARN</sequence>
<comment type="caution">
    <text evidence="1">The sequence shown here is derived from an EMBL/GenBank/DDBJ whole genome shotgun (WGS) entry which is preliminary data.</text>
</comment>
<organism evidence="1 2">
    <name type="scientific">Halomonas koreensis</name>
    <dbReference type="NCBI Taxonomy" id="245385"/>
    <lineage>
        <taxon>Bacteria</taxon>
        <taxon>Pseudomonadati</taxon>
        <taxon>Pseudomonadota</taxon>
        <taxon>Gammaproteobacteria</taxon>
        <taxon>Oceanospirillales</taxon>
        <taxon>Halomonadaceae</taxon>
        <taxon>Halomonas</taxon>
    </lineage>
</organism>
<gene>
    <name evidence="1" type="ORF">QC818_05590</name>
</gene>
<evidence type="ECO:0008006" key="3">
    <source>
        <dbReference type="Google" id="ProtNLM"/>
    </source>
</evidence>
<evidence type="ECO:0000313" key="2">
    <source>
        <dbReference type="Proteomes" id="UP001264519"/>
    </source>
</evidence>